<accession>A0A151ZCP5</accession>
<sequence>MTNPNSFVGVLYAVGFLAGCSYGSLKMAGLKDNAKSHLINDIKAVVADEKKVSYDQGFEAGKKSLVKTGEQVKFNNVIEEIIAKSKQ</sequence>
<protein>
    <submittedName>
        <fullName evidence="2">Uncharacterized protein</fullName>
    </submittedName>
</protein>
<dbReference type="AlphaFoldDB" id="A0A151ZCP5"/>
<feature type="transmembrane region" description="Helical" evidence="1">
    <location>
        <begin position="6"/>
        <end position="25"/>
    </location>
</feature>
<keyword evidence="1" id="KW-0812">Transmembrane</keyword>
<evidence type="ECO:0000313" key="3">
    <source>
        <dbReference type="Proteomes" id="UP000076078"/>
    </source>
</evidence>
<gene>
    <name evidence="2" type="ORF">DLAC_07492</name>
</gene>
<evidence type="ECO:0000256" key="1">
    <source>
        <dbReference type="SAM" id="Phobius"/>
    </source>
</evidence>
<keyword evidence="1" id="KW-1133">Transmembrane helix</keyword>
<dbReference type="Proteomes" id="UP000076078">
    <property type="component" value="Unassembled WGS sequence"/>
</dbReference>
<comment type="caution">
    <text evidence="2">The sequence shown here is derived from an EMBL/GenBank/DDBJ whole genome shotgun (WGS) entry which is preliminary data.</text>
</comment>
<proteinExistence type="predicted"/>
<organism evidence="2 3">
    <name type="scientific">Tieghemostelium lacteum</name>
    <name type="common">Slime mold</name>
    <name type="synonym">Dictyostelium lacteum</name>
    <dbReference type="NCBI Taxonomy" id="361077"/>
    <lineage>
        <taxon>Eukaryota</taxon>
        <taxon>Amoebozoa</taxon>
        <taxon>Evosea</taxon>
        <taxon>Eumycetozoa</taxon>
        <taxon>Dictyostelia</taxon>
        <taxon>Dictyosteliales</taxon>
        <taxon>Raperosteliaceae</taxon>
        <taxon>Tieghemostelium</taxon>
    </lineage>
</organism>
<dbReference type="InParanoid" id="A0A151ZCP5"/>
<keyword evidence="3" id="KW-1185">Reference proteome</keyword>
<evidence type="ECO:0000313" key="2">
    <source>
        <dbReference type="EMBL" id="KYQ91710.1"/>
    </source>
</evidence>
<keyword evidence="1" id="KW-0472">Membrane</keyword>
<dbReference type="EMBL" id="LODT01000034">
    <property type="protein sequence ID" value="KYQ91710.1"/>
    <property type="molecule type" value="Genomic_DNA"/>
</dbReference>
<dbReference type="FunCoup" id="A0A151ZCP5">
    <property type="interactions" value="738"/>
</dbReference>
<name>A0A151ZCP5_TIELA</name>
<reference evidence="2 3" key="1">
    <citation type="submission" date="2015-12" db="EMBL/GenBank/DDBJ databases">
        <title>Dictyostelia acquired genes for synthesis and detection of signals that induce cell-type specialization by lateral gene transfer from prokaryotes.</title>
        <authorList>
            <person name="Gloeckner G."/>
            <person name="Schaap P."/>
        </authorList>
    </citation>
    <scope>NUCLEOTIDE SEQUENCE [LARGE SCALE GENOMIC DNA]</scope>
    <source>
        <strain evidence="2 3">TK</strain>
    </source>
</reference>